<accession>A0A1J0AA95</accession>
<dbReference type="Pfam" id="PF10604">
    <property type="entry name" value="Polyketide_cyc2"/>
    <property type="match status" value="1"/>
</dbReference>
<dbReference type="RefSeq" id="WP_071453514.1">
    <property type="nucleotide sequence ID" value="NZ_CP017675.1"/>
</dbReference>
<dbReference type="EMBL" id="CP017675">
    <property type="protein sequence ID" value="APB32829.1"/>
    <property type="molecule type" value="Genomic_DNA"/>
</dbReference>
<evidence type="ECO:0000313" key="1">
    <source>
        <dbReference type="EMBL" id="APB32829.1"/>
    </source>
</evidence>
<sequence length="176" mass="20029">MTRLSDPCVLDFDVRQFTDAPLQMAGEFIFNASPEVVFDRVASPEGIVSWFPTLYAATGEHSASENGDTWGAGSKRYCNTRLMGTLNETILYWHPPQAYAYSVKNWAMPIKDHCGVMIVEPWGAHQTRFIWHQYYTPVGLFLRYLFPAMMIYMMNQGLEQLRQTLGGTGGQMRKVS</sequence>
<dbReference type="STRING" id="1188229.GlitD10_0517"/>
<dbReference type="SUPFAM" id="SSF55961">
    <property type="entry name" value="Bet v1-like"/>
    <property type="match status" value="1"/>
</dbReference>
<dbReference type="OrthoDB" id="1189385at2"/>
<protein>
    <recommendedName>
        <fullName evidence="3">Polyketide cyclase / dehydrase and lipid transport</fullName>
    </recommendedName>
</protein>
<dbReference type="InterPro" id="IPR023393">
    <property type="entry name" value="START-like_dom_sf"/>
</dbReference>
<dbReference type="AlphaFoldDB" id="A0A1J0AA95"/>
<dbReference type="InterPro" id="IPR019587">
    <property type="entry name" value="Polyketide_cyclase/dehydratase"/>
</dbReference>
<organism evidence="1 2">
    <name type="scientific">Gloeomargarita lithophora Alchichica-D10</name>
    <dbReference type="NCBI Taxonomy" id="1188229"/>
    <lineage>
        <taxon>Bacteria</taxon>
        <taxon>Bacillati</taxon>
        <taxon>Cyanobacteriota</taxon>
        <taxon>Cyanophyceae</taxon>
        <taxon>Gloeomargaritales</taxon>
        <taxon>Gloeomargaritaceae</taxon>
        <taxon>Gloeomargarita</taxon>
    </lineage>
</organism>
<reference evidence="1 2" key="1">
    <citation type="submission" date="2016-10" db="EMBL/GenBank/DDBJ databases">
        <title>Description of Gloeomargarita lithophora gen. nov., sp. nov., a thylakoid-bearing basal-branching cyanobacterium with intracellular carbonates, and proposal for Gloeomargaritales ord. nov.</title>
        <authorList>
            <person name="Moreira D."/>
            <person name="Tavera R."/>
            <person name="Benzerara K."/>
            <person name="Skouri-Panet F."/>
            <person name="Couradeau E."/>
            <person name="Gerard E."/>
            <person name="Loussert C."/>
            <person name="Novelo E."/>
            <person name="Zivanovic Y."/>
            <person name="Lopez-Garcia P."/>
        </authorList>
    </citation>
    <scope>NUCLEOTIDE SEQUENCE [LARGE SCALE GENOMIC DNA]</scope>
    <source>
        <strain evidence="1 2">D10</strain>
    </source>
</reference>
<dbReference type="Gene3D" id="3.30.530.20">
    <property type="match status" value="1"/>
</dbReference>
<keyword evidence="2" id="KW-1185">Reference proteome</keyword>
<evidence type="ECO:0000313" key="2">
    <source>
        <dbReference type="Proteomes" id="UP000180235"/>
    </source>
</evidence>
<dbReference type="KEGG" id="glt:GlitD10_0517"/>
<gene>
    <name evidence="1" type="ORF">GlitD10_0517</name>
</gene>
<dbReference type="CDD" id="cd07821">
    <property type="entry name" value="PYR_PYL_RCAR_like"/>
    <property type="match status" value="1"/>
</dbReference>
<dbReference type="Proteomes" id="UP000180235">
    <property type="component" value="Chromosome"/>
</dbReference>
<evidence type="ECO:0008006" key="3">
    <source>
        <dbReference type="Google" id="ProtNLM"/>
    </source>
</evidence>
<proteinExistence type="predicted"/>
<name>A0A1J0AA95_9CYAN</name>